<dbReference type="NCBIfam" id="NF005587">
    <property type="entry name" value="PRK07308.1"/>
    <property type="match status" value="1"/>
</dbReference>
<evidence type="ECO:0000256" key="5">
    <source>
        <dbReference type="ARBA" id="ARBA00022630"/>
    </source>
</evidence>
<evidence type="ECO:0000259" key="8">
    <source>
        <dbReference type="PROSITE" id="PS50902"/>
    </source>
</evidence>
<evidence type="ECO:0000313" key="10">
    <source>
        <dbReference type="Proteomes" id="UP000051378"/>
    </source>
</evidence>
<dbReference type="Pfam" id="PF00258">
    <property type="entry name" value="Flavodoxin_1"/>
    <property type="match status" value="1"/>
</dbReference>
<evidence type="ECO:0000256" key="1">
    <source>
        <dbReference type="ARBA" id="ARBA00001917"/>
    </source>
</evidence>
<dbReference type="Proteomes" id="UP000051378">
    <property type="component" value="Unassembled WGS sequence"/>
</dbReference>
<comment type="similarity">
    <text evidence="3">Belongs to the flavodoxin family.</text>
</comment>
<comment type="caution">
    <text evidence="9">The sequence shown here is derived from an EMBL/GenBank/DDBJ whole genome shotgun (WGS) entry which is preliminary data.</text>
</comment>
<evidence type="ECO:0000313" key="9">
    <source>
        <dbReference type="EMBL" id="KRN04482.1"/>
    </source>
</evidence>
<sequence>MNLSIPSYFDYKKEDFTLTTAKIVYASMTGNNEEVASIIDEKLQDMGIQTDMSDITFSDVNEFSEYDIAFMVPYSYGEGELPDEALDFYEDLLEIDLTDKIFAVAGSGDVFYEDAYCITVDDFTKAFLKIGGIQAAESLKINLAPDLEDIENIEQFTEKAVNFYEANHK</sequence>
<dbReference type="GO" id="GO:0016651">
    <property type="term" value="F:oxidoreductase activity, acting on NAD(P)H"/>
    <property type="evidence" value="ECO:0007669"/>
    <property type="project" value="UniProtKB-ARBA"/>
</dbReference>
<keyword evidence="4" id="KW-0813">Transport</keyword>
<evidence type="ECO:0000256" key="3">
    <source>
        <dbReference type="ARBA" id="ARBA00005267"/>
    </source>
</evidence>
<dbReference type="InterPro" id="IPR029039">
    <property type="entry name" value="Flavoprotein-like_sf"/>
</dbReference>
<reference evidence="9 10" key="1">
    <citation type="journal article" date="2015" name="Genome Announc.">
        <title>Expanding the biotechnology potential of lactobacilli through comparative genomics of 213 strains and associated genera.</title>
        <authorList>
            <person name="Sun Z."/>
            <person name="Harris H.M."/>
            <person name="McCann A."/>
            <person name="Guo C."/>
            <person name="Argimon S."/>
            <person name="Zhang W."/>
            <person name="Yang X."/>
            <person name="Jeffery I.B."/>
            <person name="Cooney J.C."/>
            <person name="Kagawa T.F."/>
            <person name="Liu W."/>
            <person name="Song Y."/>
            <person name="Salvetti E."/>
            <person name="Wrobel A."/>
            <person name="Rasinkangas P."/>
            <person name="Parkhill J."/>
            <person name="Rea M.C."/>
            <person name="O'Sullivan O."/>
            <person name="Ritari J."/>
            <person name="Douillard F.P."/>
            <person name="Paul Ross R."/>
            <person name="Yang R."/>
            <person name="Briner A.E."/>
            <person name="Felis G.E."/>
            <person name="de Vos W.M."/>
            <person name="Barrangou R."/>
            <person name="Klaenhammer T.R."/>
            <person name="Caufield P.W."/>
            <person name="Cui Y."/>
            <person name="Zhang H."/>
            <person name="O'Toole P.W."/>
        </authorList>
    </citation>
    <scope>NUCLEOTIDE SEQUENCE [LARGE SCALE GENOMIC DNA]</scope>
    <source>
        <strain evidence="9 10">DSM 23037</strain>
    </source>
</reference>
<evidence type="ECO:0000256" key="2">
    <source>
        <dbReference type="ARBA" id="ARBA00003297"/>
    </source>
</evidence>
<evidence type="ECO:0000256" key="4">
    <source>
        <dbReference type="ARBA" id="ARBA00022448"/>
    </source>
</evidence>
<accession>A0A0R2DK27</accession>
<keyword evidence="5" id="KW-0285">Flavoprotein</keyword>
<dbReference type="STRING" id="1423744.FC86_GL000159"/>
<comment type="cofactor">
    <cofactor evidence="1">
        <name>FMN</name>
        <dbReference type="ChEBI" id="CHEBI:58210"/>
    </cofactor>
</comment>
<dbReference type="PANTHER" id="PTHR42809:SF1">
    <property type="entry name" value="FLAVODOXIN 1"/>
    <property type="match status" value="1"/>
</dbReference>
<keyword evidence="10" id="KW-1185">Reference proteome</keyword>
<dbReference type="SUPFAM" id="SSF52218">
    <property type="entry name" value="Flavoproteins"/>
    <property type="match status" value="1"/>
</dbReference>
<dbReference type="Gene3D" id="3.40.50.360">
    <property type="match status" value="1"/>
</dbReference>
<gene>
    <name evidence="9" type="ORF">FC86_GL000159</name>
</gene>
<feature type="domain" description="Flavodoxin-like" evidence="8">
    <location>
        <begin position="21"/>
        <end position="161"/>
    </location>
</feature>
<dbReference type="AlphaFoldDB" id="A0A0R2DK27"/>
<comment type="function">
    <text evidence="2">Low-potential electron donor to a number of redox enzymes.</text>
</comment>
<dbReference type="InterPro" id="IPR050619">
    <property type="entry name" value="Flavodoxin"/>
</dbReference>
<evidence type="ECO:0000256" key="7">
    <source>
        <dbReference type="ARBA" id="ARBA00022982"/>
    </source>
</evidence>
<protein>
    <submittedName>
        <fullName evidence="9">Flavodoxin</fullName>
    </submittedName>
</protein>
<proteinExistence type="inferred from homology"/>
<keyword evidence="6" id="KW-0288">FMN</keyword>
<dbReference type="EMBL" id="AYZL01000010">
    <property type="protein sequence ID" value="KRN04482.1"/>
    <property type="molecule type" value="Genomic_DNA"/>
</dbReference>
<keyword evidence="7" id="KW-0249">Electron transport</keyword>
<dbReference type="PATRIC" id="fig|1423744.4.peg.163"/>
<dbReference type="PROSITE" id="PS50902">
    <property type="entry name" value="FLAVODOXIN_LIKE"/>
    <property type="match status" value="1"/>
</dbReference>
<organism evidence="9 10">
    <name type="scientific">Holzapfeliella floricola DSM 23037 = JCM 16512</name>
    <dbReference type="NCBI Taxonomy" id="1423744"/>
    <lineage>
        <taxon>Bacteria</taxon>
        <taxon>Bacillati</taxon>
        <taxon>Bacillota</taxon>
        <taxon>Bacilli</taxon>
        <taxon>Lactobacillales</taxon>
        <taxon>Lactobacillaceae</taxon>
        <taxon>Holzapfeliella</taxon>
    </lineage>
</organism>
<dbReference type="InterPro" id="IPR008254">
    <property type="entry name" value="Flavodoxin/NO_synth"/>
</dbReference>
<dbReference type="PANTHER" id="PTHR42809">
    <property type="entry name" value="FLAVODOXIN 2"/>
    <property type="match status" value="1"/>
</dbReference>
<name>A0A0R2DK27_9LACO</name>
<evidence type="ECO:0000256" key="6">
    <source>
        <dbReference type="ARBA" id="ARBA00022643"/>
    </source>
</evidence>
<dbReference type="GO" id="GO:0010181">
    <property type="term" value="F:FMN binding"/>
    <property type="evidence" value="ECO:0007669"/>
    <property type="project" value="InterPro"/>
</dbReference>